<keyword evidence="6" id="KW-0136">Cellulose degradation</keyword>
<evidence type="ECO:0000256" key="3">
    <source>
        <dbReference type="ARBA" id="ARBA00012601"/>
    </source>
</evidence>
<dbReference type="GO" id="GO:0030245">
    <property type="term" value="P:cellulose catabolic process"/>
    <property type="evidence" value="ECO:0007669"/>
    <property type="project" value="UniProtKB-KW"/>
</dbReference>
<evidence type="ECO:0000256" key="5">
    <source>
        <dbReference type="ARBA" id="ARBA00022801"/>
    </source>
</evidence>
<sequence>MPTMISRVLLIVLCGVSAVLGQSQYMGMNIAGFDFGCATNGSCDFSTMLPPLTKLGGSDGAAQMQHFLDDDQMNTFRLPVPWQYLTANVMGGDLDPTNFGKYDQLMQTCLNTTAYCIIDLHNYGRWNDLVIGQSAGAPTNDQFAALWAALATKYKDEPKVIFGIMNEPHDLDIVEWAATVQAAVTAIRKAGATTQMILLPGTNFSCAVTFITTGSAAALMSVVNLDGTTTNLVYDVHQYLDFDNSGTHSTCSVNTTAGFAELASWLRNNTRQAVVGETGAGSDSSCLEYFCAQNTVIQENSDVFIGFFGWAAGSFATDYVLSMTPSRATNGKWTDNTLVSECVIAPWLVNNTAAAAKYSSALTAIPTATSSGASSTSTKKGDAGSVRVARRGIEVVVGITVIFNVII</sequence>
<dbReference type="AlphaFoldDB" id="A0A1L7XMV8"/>
<dbReference type="Proteomes" id="UP000184330">
    <property type="component" value="Unassembled WGS sequence"/>
</dbReference>
<dbReference type="OrthoDB" id="5823761at2759"/>
<keyword evidence="9 13" id="KW-0326">Glycosidase</keyword>
<keyword evidence="7" id="KW-0119">Carbohydrate metabolism</keyword>
<proteinExistence type="inferred from homology"/>
<evidence type="ECO:0000256" key="13">
    <source>
        <dbReference type="RuleBase" id="RU361153"/>
    </source>
</evidence>
<evidence type="ECO:0000256" key="10">
    <source>
        <dbReference type="ARBA" id="ARBA00023326"/>
    </source>
</evidence>
<dbReference type="PANTHER" id="PTHR34142">
    <property type="entry name" value="ENDO-BETA-1,4-GLUCANASE A"/>
    <property type="match status" value="1"/>
</dbReference>
<dbReference type="GO" id="GO:0008810">
    <property type="term" value="F:cellulase activity"/>
    <property type="evidence" value="ECO:0007669"/>
    <property type="project" value="UniProtKB-EC"/>
</dbReference>
<feature type="chain" id="PRO_5012996110" description="Endoglucanase EG-II" evidence="14">
    <location>
        <begin position="22"/>
        <end position="407"/>
    </location>
</feature>
<gene>
    <name evidence="16" type="ORF">PAC_16301</name>
</gene>
<keyword evidence="17" id="KW-1185">Reference proteome</keyword>
<evidence type="ECO:0000313" key="17">
    <source>
        <dbReference type="Proteomes" id="UP000184330"/>
    </source>
</evidence>
<keyword evidence="4 14" id="KW-0732">Signal</keyword>
<dbReference type="PANTHER" id="PTHR34142:SF5">
    <property type="entry name" value="CBM1 DOMAIN-CONTAINING PROTEIN"/>
    <property type="match status" value="1"/>
</dbReference>
<evidence type="ECO:0000256" key="14">
    <source>
        <dbReference type="SAM" id="SignalP"/>
    </source>
</evidence>
<evidence type="ECO:0000259" key="15">
    <source>
        <dbReference type="Pfam" id="PF00150"/>
    </source>
</evidence>
<feature type="signal peptide" evidence="14">
    <location>
        <begin position="1"/>
        <end position="21"/>
    </location>
</feature>
<dbReference type="STRING" id="576137.A0A1L7XMV8"/>
<keyword evidence="5 13" id="KW-0378">Hydrolase</keyword>
<dbReference type="InterPro" id="IPR018087">
    <property type="entry name" value="Glyco_hydro_5_CS"/>
</dbReference>
<comment type="function">
    <text evidence="11">Endoglucanase (EG) that cleaves the internal beta-1,4-glucosidic bonds in cellulose. The degradation of cellulose involves an interplay between different cellulolytic enzymes. Hydrolysis starts with EGs, which cut internal glycosidic linkages to reduce the polymerization degree of the substrate and creates new chain ends for exocellobiohydrolases (CBHs). The CBH release the disaccharide cellobiose from the non-reducing end of the cellulose polymer chain. Finally, beta-1,4-glucosidases hydrolyze the cellobiose and other short cello-oligosaccharides into glucose units.</text>
</comment>
<dbReference type="PROSITE" id="PS00659">
    <property type="entry name" value="GLYCOSYL_HYDROL_F5"/>
    <property type="match status" value="1"/>
</dbReference>
<dbReference type="SUPFAM" id="SSF51445">
    <property type="entry name" value="(Trans)glycosidases"/>
    <property type="match status" value="1"/>
</dbReference>
<evidence type="ECO:0000256" key="2">
    <source>
        <dbReference type="ARBA" id="ARBA00005641"/>
    </source>
</evidence>
<protein>
    <recommendedName>
        <fullName evidence="12">Endoglucanase EG-II</fullName>
        <ecNumber evidence="3">3.2.1.4</ecNumber>
    </recommendedName>
</protein>
<reference evidence="16 17" key="1">
    <citation type="submission" date="2016-03" db="EMBL/GenBank/DDBJ databases">
        <authorList>
            <person name="Ploux O."/>
        </authorList>
    </citation>
    <scope>NUCLEOTIDE SEQUENCE [LARGE SCALE GENOMIC DNA]</scope>
    <source>
        <strain evidence="16 17">UAMH 11012</strain>
    </source>
</reference>
<evidence type="ECO:0000256" key="7">
    <source>
        <dbReference type="ARBA" id="ARBA00023277"/>
    </source>
</evidence>
<dbReference type="EMBL" id="FJOG01000037">
    <property type="protein sequence ID" value="CZR66400.1"/>
    <property type="molecule type" value="Genomic_DNA"/>
</dbReference>
<dbReference type="EC" id="3.2.1.4" evidence="3"/>
<evidence type="ECO:0000256" key="8">
    <source>
        <dbReference type="ARBA" id="ARBA00023283"/>
    </source>
</evidence>
<evidence type="ECO:0000256" key="4">
    <source>
        <dbReference type="ARBA" id="ARBA00022729"/>
    </source>
</evidence>
<dbReference type="Gene3D" id="3.20.20.80">
    <property type="entry name" value="Glycosidases"/>
    <property type="match status" value="1"/>
</dbReference>
<dbReference type="InterPro" id="IPR017853">
    <property type="entry name" value="GH"/>
</dbReference>
<comment type="similarity">
    <text evidence="2 13">Belongs to the glycosyl hydrolase 5 (cellulase A) family.</text>
</comment>
<evidence type="ECO:0000256" key="12">
    <source>
        <dbReference type="ARBA" id="ARBA00074271"/>
    </source>
</evidence>
<evidence type="ECO:0000256" key="1">
    <source>
        <dbReference type="ARBA" id="ARBA00000966"/>
    </source>
</evidence>
<dbReference type="Pfam" id="PF00150">
    <property type="entry name" value="Cellulase"/>
    <property type="match status" value="1"/>
</dbReference>
<keyword evidence="10" id="KW-0624">Polysaccharide degradation</keyword>
<feature type="domain" description="Glycoside hydrolase family 5" evidence="15">
    <location>
        <begin position="57"/>
        <end position="311"/>
    </location>
</feature>
<organism evidence="16 17">
    <name type="scientific">Phialocephala subalpina</name>
    <dbReference type="NCBI Taxonomy" id="576137"/>
    <lineage>
        <taxon>Eukaryota</taxon>
        <taxon>Fungi</taxon>
        <taxon>Dikarya</taxon>
        <taxon>Ascomycota</taxon>
        <taxon>Pezizomycotina</taxon>
        <taxon>Leotiomycetes</taxon>
        <taxon>Helotiales</taxon>
        <taxon>Mollisiaceae</taxon>
        <taxon>Phialocephala</taxon>
        <taxon>Phialocephala fortinii species complex</taxon>
    </lineage>
</organism>
<evidence type="ECO:0000256" key="9">
    <source>
        <dbReference type="ARBA" id="ARBA00023295"/>
    </source>
</evidence>
<comment type="catalytic activity">
    <reaction evidence="1">
        <text>Endohydrolysis of (1-&gt;4)-beta-D-glucosidic linkages in cellulose, lichenin and cereal beta-D-glucans.</text>
        <dbReference type="EC" id="3.2.1.4"/>
    </reaction>
</comment>
<evidence type="ECO:0000256" key="6">
    <source>
        <dbReference type="ARBA" id="ARBA00023001"/>
    </source>
</evidence>
<keyword evidence="8" id="KW-0873">Pyrrolidone carboxylic acid</keyword>
<dbReference type="FunFam" id="3.20.20.80:FF:000124">
    <property type="entry name" value="Exported cellulase"/>
    <property type="match status" value="1"/>
</dbReference>
<name>A0A1L7XMV8_9HELO</name>
<accession>A0A1L7XMV8</accession>
<dbReference type="InterPro" id="IPR001547">
    <property type="entry name" value="Glyco_hydro_5"/>
</dbReference>
<evidence type="ECO:0000256" key="11">
    <source>
        <dbReference type="ARBA" id="ARBA00059691"/>
    </source>
</evidence>
<evidence type="ECO:0000313" key="16">
    <source>
        <dbReference type="EMBL" id="CZR66400.1"/>
    </source>
</evidence>